<dbReference type="HOGENOM" id="CLU_529003_0_0_1"/>
<evidence type="ECO:0000313" key="3">
    <source>
        <dbReference type="Proteomes" id="UP000001996"/>
    </source>
</evidence>
<dbReference type="AlphaFoldDB" id="A5E330"/>
<dbReference type="OMA" id="HEISQIN"/>
<feature type="compositionally biased region" description="Polar residues" evidence="1">
    <location>
        <begin position="11"/>
        <end position="22"/>
    </location>
</feature>
<feature type="compositionally biased region" description="Low complexity" evidence="1">
    <location>
        <begin position="23"/>
        <end position="34"/>
    </location>
</feature>
<keyword evidence="3" id="KW-1185">Reference proteome</keyword>
<evidence type="ECO:0000313" key="2">
    <source>
        <dbReference type="EMBL" id="EDK45838.1"/>
    </source>
</evidence>
<dbReference type="VEuPathDB" id="FungiDB:LELG_04017"/>
<dbReference type="Proteomes" id="UP000001996">
    <property type="component" value="Unassembled WGS sequence"/>
</dbReference>
<gene>
    <name evidence="2" type="ORF">LELG_04017</name>
</gene>
<organism evidence="2 3">
    <name type="scientific">Lodderomyces elongisporus (strain ATCC 11503 / CBS 2605 / JCM 1781 / NBRC 1676 / NRRL YB-4239)</name>
    <name type="common">Yeast</name>
    <name type="synonym">Saccharomyces elongisporus</name>
    <dbReference type="NCBI Taxonomy" id="379508"/>
    <lineage>
        <taxon>Eukaryota</taxon>
        <taxon>Fungi</taxon>
        <taxon>Dikarya</taxon>
        <taxon>Ascomycota</taxon>
        <taxon>Saccharomycotina</taxon>
        <taxon>Pichiomycetes</taxon>
        <taxon>Debaryomycetaceae</taxon>
        <taxon>Candida/Lodderomyces clade</taxon>
        <taxon>Lodderomyces</taxon>
    </lineage>
</organism>
<dbReference type="GeneID" id="5231833"/>
<dbReference type="OrthoDB" id="4015441at2759"/>
<reference evidence="2 3" key="1">
    <citation type="journal article" date="2009" name="Nature">
        <title>Evolution of pathogenicity and sexual reproduction in eight Candida genomes.</title>
        <authorList>
            <person name="Butler G."/>
            <person name="Rasmussen M.D."/>
            <person name="Lin M.F."/>
            <person name="Santos M.A."/>
            <person name="Sakthikumar S."/>
            <person name="Munro C.A."/>
            <person name="Rheinbay E."/>
            <person name="Grabherr M."/>
            <person name="Forche A."/>
            <person name="Reedy J.L."/>
            <person name="Agrafioti I."/>
            <person name="Arnaud M.B."/>
            <person name="Bates S."/>
            <person name="Brown A.J."/>
            <person name="Brunke S."/>
            <person name="Costanzo M.C."/>
            <person name="Fitzpatrick D.A."/>
            <person name="de Groot P.W."/>
            <person name="Harris D."/>
            <person name="Hoyer L.L."/>
            <person name="Hube B."/>
            <person name="Klis F.M."/>
            <person name="Kodira C."/>
            <person name="Lennard N."/>
            <person name="Logue M.E."/>
            <person name="Martin R."/>
            <person name="Neiman A.M."/>
            <person name="Nikolaou E."/>
            <person name="Quail M.A."/>
            <person name="Quinn J."/>
            <person name="Santos M.C."/>
            <person name="Schmitzberger F.F."/>
            <person name="Sherlock G."/>
            <person name="Shah P."/>
            <person name="Silverstein K.A."/>
            <person name="Skrzypek M.S."/>
            <person name="Soll D."/>
            <person name="Staggs R."/>
            <person name="Stansfield I."/>
            <person name="Stumpf M.P."/>
            <person name="Sudbery P.E."/>
            <person name="Srikantha T."/>
            <person name="Zeng Q."/>
            <person name="Berman J."/>
            <person name="Berriman M."/>
            <person name="Heitman J."/>
            <person name="Gow N.A."/>
            <person name="Lorenz M.C."/>
            <person name="Birren B.W."/>
            <person name="Kellis M."/>
            <person name="Cuomo C.A."/>
        </authorList>
    </citation>
    <scope>NUCLEOTIDE SEQUENCE [LARGE SCALE GENOMIC DNA]</scope>
    <source>
        <strain evidence="3">ATCC 11503 / BCRC 21390 / CBS 2605 / JCM 1781 / NBRC 1676 / NRRL YB-4239</strain>
    </source>
</reference>
<protein>
    <submittedName>
        <fullName evidence="2">Uncharacterized protein</fullName>
    </submittedName>
</protein>
<proteinExistence type="predicted"/>
<feature type="region of interest" description="Disordered" evidence="1">
    <location>
        <begin position="1"/>
        <end position="34"/>
    </location>
</feature>
<name>A5E330_LODEL</name>
<dbReference type="EMBL" id="CH981528">
    <property type="protein sequence ID" value="EDK45838.1"/>
    <property type="molecule type" value="Genomic_DNA"/>
</dbReference>
<sequence>MTMLYEVDSDAGSSTPNSVQSHYSTSTSASNTSNTYANKSKYFHRISVPLGKHTSLMLDSNDNVDDIEEEEGNDETDYELTRNASASATATATNSVSTSEHHQHSLLAQFELNEMIPFNLCKHLYEKLQQEMRLETQLRGGPQVDEDQIDKLYYLLISLCYIKAFKQVYSTIKLEQNKIDLCKSEQSNDKDEEKVCISDLKLISHLQVYVPERIDMLLCGLGNLVTPHGKVCLLWPKTTLLTLLVNAIHYGLLYFNEKIISRKLPNFESGIKNFNNKEKRKSGDMKFTKESRELGSDHGKGVATQLIWSDYEGYEKFQTYCSRYLSQFGDVEQMCRQNNQNELYQFHLTHPEYSLVYEASLCLYLEWSKRINKYDESDVIVSALSILGLQFVTIQSTILKNMTLRIVQAYTKYEAAKFEKIWKMKNTRGTGKGMLGQLCKEEKVENDQRLSMDSKSSGNNNDNFGQHCSKLCVSAFPFTGINKTFGNMLKPSRHYDIVDSEAALLLFQDIINQGV</sequence>
<dbReference type="InParanoid" id="A5E330"/>
<evidence type="ECO:0000256" key="1">
    <source>
        <dbReference type="SAM" id="MobiDB-lite"/>
    </source>
</evidence>
<accession>A5E330</accession>
<dbReference type="KEGG" id="lel:PVL30_004838"/>